<keyword evidence="6" id="KW-0479">Metal-binding</keyword>
<feature type="compositionally biased region" description="Low complexity" evidence="11">
    <location>
        <begin position="1"/>
        <end position="11"/>
    </location>
</feature>
<reference evidence="14 15" key="1">
    <citation type="journal article" date="2018" name="Mol. Biol. Evol.">
        <title>Broad Genomic Sampling Reveals a Smut Pathogenic Ancestry of the Fungal Clade Ustilaginomycotina.</title>
        <authorList>
            <person name="Kijpornyongpan T."/>
            <person name="Mondo S.J."/>
            <person name="Barry K."/>
            <person name="Sandor L."/>
            <person name="Lee J."/>
            <person name="Lipzen A."/>
            <person name="Pangilinan J."/>
            <person name="LaButti K."/>
            <person name="Hainaut M."/>
            <person name="Henrissat B."/>
            <person name="Grigoriev I.V."/>
            <person name="Spatafora J.W."/>
            <person name="Aime M.C."/>
        </authorList>
    </citation>
    <scope>NUCLEOTIDE SEQUENCE [LARGE SCALE GENOMIC DNA]</scope>
    <source>
        <strain evidence="14 15">MCA 4658</strain>
    </source>
</reference>
<dbReference type="SMART" id="SM00665">
    <property type="entry name" value="B561"/>
    <property type="match status" value="1"/>
</dbReference>
<feature type="transmembrane region" description="Helical" evidence="12">
    <location>
        <begin position="74"/>
        <end position="94"/>
    </location>
</feature>
<feature type="transmembrane region" description="Helical" evidence="12">
    <location>
        <begin position="224"/>
        <end position="242"/>
    </location>
</feature>
<dbReference type="Pfam" id="PF03188">
    <property type="entry name" value="Cytochrom_B561"/>
    <property type="match status" value="1"/>
</dbReference>
<evidence type="ECO:0000313" key="14">
    <source>
        <dbReference type="EMBL" id="PWN41110.1"/>
    </source>
</evidence>
<evidence type="ECO:0000256" key="4">
    <source>
        <dbReference type="ARBA" id="ARBA00022617"/>
    </source>
</evidence>
<feature type="transmembrane region" description="Helical" evidence="12">
    <location>
        <begin position="106"/>
        <end position="127"/>
    </location>
</feature>
<comment type="subcellular location">
    <subcellularLocation>
        <location evidence="2">Membrane</location>
        <topology evidence="2">Multi-pass membrane protein</topology>
    </subcellularLocation>
</comment>
<dbReference type="GO" id="GO:0046872">
    <property type="term" value="F:metal ion binding"/>
    <property type="evidence" value="ECO:0007669"/>
    <property type="project" value="UniProtKB-KW"/>
</dbReference>
<evidence type="ECO:0000256" key="10">
    <source>
        <dbReference type="ARBA" id="ARBA00023136"/>
    </source>
</evidence>
<dbReference type="OrthoDB" id="432881at2759"/>
<feature type="domain" description="Cytochrome b561" evidence="13">
    <location>
        <begin position="76"/>
        <end position="277"/>
    </location>
</feature>
<evidence type="ECO:0000259" key="13">
    <source>
        <dbReference type="PROSITE" id="PS50939"/>
    </source>
</evidence>
<dbReference type="GO" id="GO:0140575">
    <property type="term" value="F:transmembrane monodehydroascorbate reductase activity"/>
    <property type="evidence" value="ECO:0007669"/>
    <property type="project" value="InterPro"/>
</dbReference>
<evidence type="ECO:0000256" key="5">
    <source>
        <dbReference type="ARBA" id="ARBA00022692"/>
    </source>
</evidence>
<dbReference type="PANTHER" id="PTHR15422">
    <property type="entry name" value="OS05G0565100 PROTEIN"/>
    <property type="match status" value="1"/>
</dbReference>
<organism evidence="14 15">
    <name type="scientific">Ceraceosorus guamensis</name>
    <dbReference type="NCBI Taxonomy" id="1522189"/>
    <lineage>
        <taxon>Eukaryota</taxon>
        <taxon>Fungi</taxon>
        <taxon>Dikarya</taxon>
        <taxon>Basidiomycota</taxon>
        <taxon>Ustilaginomycotina</taxon>
        <taxon>Exobasidiomycetes</taxon>
        <taxon>Ceraceosorales</taxon>
        <taxon>Ceraceosoraceae</taxon>
        <taxon>Ceraceosorus</taxon>
    </lineage>
</organism>
<evidence type="ECO:0000256" key="9">
    <source>
        <dbReference type="ARBA" id="ARBA00023004"/>
    </source>
</evidence>
<dbReference type="PANTHER" id="PTHR15422:SF45">
    <property type="entry name" value="CYTOCHROME B561 DOMAIN-CONTAINING PROTEIN"/>
    <property type="match status" value="1"/>
</dbReference>
<dbReference type="AlphaFoldDB" id="A0A316VUJ0"/>
<comment type="cofactor">
    <cofactor evidence="1">
        <name>heme b</name>
        <dbReference type="ChEBI" id="CHEBI:60344"/>
    </cofactor>
</comment>
<dbReference type="Gene3D" id="1.20.120.1770">
    <property type="match status" value="1"/>
</dbReference>
<dbReference type="CDD" id="cd08761">
    <property type="entry name" value="Cyt_b561_CYB561D2_like"/>
    <property type="match status" value="1"/>
</dbReference>
<dbReference type="InterPro" id="IPR045150">
    <property type="entry name" value="CYB561D1/2"/>
</dbReference>
<evidence type="ECO:0000256" key="8">
    <source>
        <dbReference type="ARBA" id="ARBA00022989"/>
    </source>
</evidence>
<name>A0A316VUJ0_9BASI</name>
<feature type="transmembrane region" description="Helical" evidence="12">
    <location>
        <begin position="257"/>
        <end position="274"/>
    </location>
</feature>
<keyword evidence="10 12" id="KW-0472">Membrane</keyword>
<keyword evidence="5 12" id="KW-0812">Transmembrane</keyword>
<dbReference type="InParanoid" id="A0A316VUJ0"/>
<evidence type="ECO:0000256" key="7">
    <source>
        <dbReference type="ARBA" id="ARBA00022982"/>
    </source>
</evidence>
<proteinExistence type="predicted"/>
<evidence type="ECO:0000256" key="1">
    <source>
        <dbReference type="ARBA" id="ARBA00001970"/>
    </source>
</evidence>
<dbReference type="RefSeq" id="XP_025368270.1">
    <property type="nucleotide sequence ID" value="XM_025514374.1"/>
</dbReference>
<keyword evidence="3" id="KW-0813">Transport</keyword>
<keyword evidence="9" id="KW-0408">Iron</keyword>
<dbReference type="GO" id="GO:0016020">
    <property type="term" value="C:membrane"/>
    <property type="evidence" value="ECO:0007669"/>
    <property type="project" value="UniProtKB-SubCell"/>
</dbReference>
<dbReference type="InterPro" id="IPR006593">
    <property type="entry name" value="Cyt_b561/ferric_Rdtase_TM"/>
</dbReference>
<dbReference type="GeneID" id="37036244"/>
<evidence type="ECO:0000256" key="11">
    <source>
        <dbReference type="SAM" id="MobiDB-lite"/>
    </source>
</evidence>
<feature type="transmembrane region" description="Helical" evidence="12">
    <location>
        <begin position="179"/>
        <end position="203"/>
    </location>
</feature>
<evidence type="ECO:0000256" key="6">
    <source>
        <dbReference type="ARBA" id="ARBA00022723"/>
    </source>
</evidence>
<gene>
    <name evidence="14" type="ORF">IE81DRAFT_324940</name>
</gene>
<evidence type="ECO:0000256" key="12">
    <source>
        <dbReference type="SAM" id="Phobius"/>
    </source>
</evidence>
<keyword evidence="4" id="KW-0349">Heme</keyword>
<feature type="transmembrane region" description="Helical" evidence="12">
    <location>
        <begin position="147"/>
        <end position="167"/>
    </location>
</feature>
<evidence type="ECO:0000313" key="15">
    <source>
        <dbReference type="Proteomes" id="UP000245783"/>
    </source>
</evidence>
<keyword evidence="7" id="KW-0249">Electron transport</keyword>
<dbReference type="Proteomes" id="UP000245783">
    <property type="component" value="Unassembled WGS sequence"/>
</dbReference>
<sequence>MSASAASHAAAEQTQPLLAPGGEEEGLQHQRHYARGGEHLSGETEAEEEERRVLRETDRDSTPWRVFRSNNMSGSAWVVQIFAVAFVALVWSLVFSKMPWNNLPLFGYHPLLQSLGLVFISQSILVLQPTTTSRPKSKASALLLHQLIHLGIVLPLFTAGAIIMWYLHSKPGTQHFISWHGTLGFAAVIIAWVQAAVGAATVWGNGTLLGGPNKAKGLWKWHRLSGYILLPLFLLTFLLAILETTWMQGATSGKERAVIVLALVGTFLGGAARVQTSKLPKKTDFVPAGRRKLSDDSFEG</sequence>
<dbReference type="EMBL" id="KZ819399">
    <property type="protein sequence ID" value="PWN41110.1"/>
    <property type="molecule type" value="Genomic_DNA"/>
</dbReference>
<evidence type="ECO:0000256" key="3">
    <source>
        <dbReference type="ARBA" id="ARBA00022448"/>
    </source>
</evidence>
<dbReference type="PROSITE" id="PS50939">
    <property type="entry name" value="CYTOCHROME_B561"/>
    <property type="match status" value="1"/>
</dbReference>
<feature type="region of interest" description="Disordered" evidence="11">
    <location>
        <begin position="1"/>
        <end position="56"/>
    </location>
</feature>
<protein>
    <recommendedName>
        <fullName evidence="13">Cytochrome b561 domain-containing protein</fullName>
    </recommendedName>
</protein>
<keyword evidence="15" id="KW-1185">Reference proteome</keyword>
<accession>A0A316VUJ0</accession>
<keyword evidence="8 12" id="KW-1133">Transmembrane helix</keyword>
<evidence type="ECO:0000256" key="2">
    <source>
        <dbReference type="ARBA" id="ARBA00004141"/>
    </source>
</evidence>